<feature type="region of interest" description="Disordered" evidence="1">
    <location>
        <begin position="1"/>
        <end position="20"/>
    </location>
</feature>
<dbReference type="RefSeq" id="WP_125207031.1">
    <property type="nucleotide sequence ID" value="NZ_JAUKFU010000061.1"/>
</dbReference>
<gene>
    <name evidence="2" type="ORF">CXF48_03470</name>
</gene>
<feature type="compositionally biased region" description="Low complexity" evidence="1">
    <location>
        <begin position="122"/>
        <end position="148"/>
    </location>
</feature>
<feature type="region of interest" description="Disordered" evidence="1">
    <location>
        <begin position="113"/>
        <end position="148"/>
    </location>
</feature>
<accession>A0A3R8PDE0</accession>
<comment type="caution">
    <text evidence="2">The sequence shown here is derived from an EMBL/GenBank/DDBJ whole genome shotgun (WGS) entry which is preliminary data.</text>
</comment>
<dbReference type="Pfam" id="PF19460">
    <property type="entry name" value="DUF5997"/>
    <property type="match status" value="1"/>
</dbReference>
<evidence type="ECO:0000313" key="3">
    <source>
        <dbReference type="Proteomes" id="UP000276526"/>
    </source>
</evidence>
<proteinExistence type="predicted"/>
<dbReference type="InterPro" id="IPR046039">
    <property type="entry name" value="DUF5997"/>
</dbReference>
<evidence type="ECO:0000256" key="1">
    <source>
        <dbReference type="SAM" id="MobiDB-lite"/>
    </source>
</evidence>
<organism evidence="2 3">
    <name type="scientific">Corynebacterium bovis</name>
    <dbReference type="NCBI Taxonomy" id="36808"/>
    <lineage>
        <taxon>Bacteria</taxon>
        <taxon>Bacillati</taxon>
        <taxon>Actinomycetota</taxon>
        <taxon>Actinomycetes</taxon>
        <taxon>Mycobacteriales</taxon>
        <taxon>Corynebacteriaceae</taxon>
        <taxon>Corynebacterium</taxon>
    </lineage>
</organism>
<feature type="compositionally biased region" description="Polar residues" evidence="1">
    <location>
        <begin position="1"/>
        <end position="11"/>
    </location>
</feature>
<dbReference type="EMBL" id="PQNK01000004">
    <property type="protein sequence ID" value="RRO87242.1"/>
    <property type="molecule type" value="Genomic_DNA"/>
</dbReference>
<reference evidence="2 3" key="1">
    <citation type="submission" date="2018-01" db="EMBL/GenBank/DDBJ databases">
        <title>Twenty Corynebacterium bovis Genomes.</title>
        <authorList>
            <person name="Gulvik C.A."/>
        </authorList>
    </citation>
    <scope>NUCLEOTIDE SEQUENCE [LARGE SCALE GENOMIC DNA]</scope>
    <source>
        <strain evidence="2 3">F6900</strain>
    </source>
</reference>
<evidence type="ECO:0000313" key="2">
    <source>
        <dbReference type="EMBL" id="RRO87242.1"/>
    </source>
</evidence>
<protein>
    <submittedName>
        <fullName evidence="2">Uncharacterized protein</fullName>
    </submittedName>
</protein>
<dbReference type="Proteomes" id="UP000276526">
    <property type="component" value="Unassembled WGS sequence"/>
</dbReference>
<sequence length="148" mass="15797">MTETPTSSDTGSAHGGPPMKPLTAAKKLAIYLPAAPAEFRETPLSHDAFVALQKDPPEWLRTLWREGPHPRPEVARRLGVTIAALKRNDLDRPLTSEEISRLLAAPPEWLTAERRQFAEQKGAAAADDADTGDSTPDDGPGAAAAAGR</sequence>
<dbReference type="AlphaFoldDB" id="A0A3R8PDE0"/>
<name>A0A3R8PDE0_9CORY</name>